<dbReference type="GO" id="GO:0003682">
    <property type="term" value="F:chromatin binding"/>
    <property type="evidence" value="ECO:0007669"/>
    <property type="project" value="TreeGrafter"/>
</dbReference>
<dbReference type="PANTHER" id="PTHR47827:SF3">
    <property type="entry name" value="AF-9 ANC1 HOMOLOGY DOMAIN-CONTAINING PROTEIN"/>
    <property type="match status" value="1"/>
</dbReference>
<dbReference type="GO" id="GO:0045893">
    <property type="term" value="P:positive regulation of DNA-templated transcription"/>
    <property type="evidence" value="ECO:0007669"/>
    <property type="project" value="TreeGrafter"/>
</dbReference>
<evidence type="ECO:0000256" key="3">
    <source>
        <dbReference type="SAM" id="Phobius"/>
    </source>
</evidence>
<dbReference type="EMBL" id="UYRT01084391">
    <property type="protein sequence ID" value="VDN28773.1"/>
    <property type="molecule type" value="Genomic_DNA"/>
</dbReference>
<proteinExistence type="predicted"/>
<protein>
    <submittedName>
        <fullName evidence="7">Protein AF-9 homolog</fullName>
    </submittedName>
</protein>
<reference evidence="7" key="1">
    <citation type="submission" date="2016-06" db="UniProtKB">
        <authorList>
            <consortium name="WormBaseParasite"/>
        </authorList>
    </citation>
    <scope>IDENTIFICATION</scope>
</reference>
<evidence type="ECO:0000259" key="4">
    <source>
        <dbReference type="PROSITE" id="PS51037"/>
    </source>
</evidence>
<dbReference type="GO" id="GO:0008023">
    <property type="term" value="C:transcription elongation factor complex"/>
    <property type="evidence" value="ECO:0007669"/>
    <property type="project" value="TreeGrafter"/>
</dbReference>
<comment type="subcellular location">
    <subcellularLocation>
        <location evidence="2">Nucleus</location>
    </subcellularLocation>
</comment>
<reference evidence="5 6" key="2">
    <citation type="submission" date="2018-11" db="EMBL/GenBank/DDBJ databases">
        <authorList>
            <consortium name="Pathogen Informatics"/>
        </authorList>
    </citation>
    <scope>NUCLEOTIDE SEQUENCE [LARGE SCALE GENOMIC DNA]</scope>
</reference>
<dbReference type="CDD" id="cd16906">
    <property type="entry name" value="YEATS_AF-9_like"/>
    <property type="match status" value="1"/>
</dbReference>
<evidence type="ECO:0000256" key="2">
    <source>
        <dbReference type="PROSITE-ProRule" id="PRU00376"/>
    </source>
</evidence>
<evidence type="ECO:0000313" key="6">
    <source>
        <dbReference type="Proteomes" id="UP000271098"/>
    </source>
</evidence>
<name>A0A183E7G4_9BILA</name>
<evidence type="ECO:0000313" key="7">
    <source>
        <dbReference type="WBParaSite" id="GPUH_0001692701-mRNA-1"/>
    </source>
</evidence>
<keyword evidence="6" id="KW-1185">Reference proteome</keyword>
<dbReference type="OrthoDB" id="10053467at2759"/>
<dbReference type="InterPro" id="IPR055129">
    <property type="entry name" value="YEATS_dom"/>
</dbReference>
<accession>A0A183E7G4</accession>
<keyword evidence="1 2" id="KW-0539">Nucleus</keyword>
<dbReference type="InterPro" id="IPR038704">
    <property type="entry name" value="YEAST_sf"/>
</dbReference>
<organism evidence="7">
    <name type="scientific">Gongylonema pulchrum</name>
    <dbReference type="NCBI Taxonomy" id="637853"/>
    <lineage>
        <taxon>Eukaryota</taxon>
        <taxon>Metazoa</taxon>
        <taxon>Ecdysozoa</taxon>
        <taxon>Nematoda</taxon>
        <taxon>Chromadorea</taxon>
        <taxon>Rhabditida</taxon>
        <taxon>Spirurina</taxon>
        <taxon>Spiruromorpha</taxon>
        <taxon>Spiruroidea</taxon>
        <taxon>Gongylonematidae</taxon>
        <taxon>Gongylonema</taxon>
    </lineage>
</organism>
<keyword evidence="3" id="KW-0812">Transmembrane</keyword>
<dbReference type="WBParaSite" id="GPUH_0001692701-mRNA-1">
    <property type="protein sequence ID" value="GPUH_0001692701-mRNA-1"/>
    <property type="gene ID" value="GPUH_0001692701"/>
</dbReference>
<dbReference type="AlphaFoldDB" id="A0A183E7G4"/>
<feature type="transmembrane region" description="Helical" evidence="3">
    <location>
        <begin position="105"/>
        <end position="122"/>
    </location>
</feature>
<gene>
    <name evidence="5" type="ORF">GPUH_LOCUS16905</name>
</gene>
<keyword evidence="3" id="KW-1133">Transmembrane helix</keyword>
<feature type="domain" description="YEATS" evidence="4">
    <location>
        <begin position="1"/>
        <end position="132"/>
    </location>
</feature>
<dbReference type="Proteomes" id="UP000271098">
    <property type="component" value="Unassembled WGS sequence"/>
</dbReference>
<dbReference type="Gene3D" id="2.60.40.1970">
    <property type="entry name" value="YEATS domain"/>
    <property type="match status" value="1"/>
</dbReference>
<dbReference type="Pfam" id="PF03366">
    <property type="entry name" value="YEATS"/>
    <property type="match status" value="1"/>
</dbReference>
<dbReference type="PROSITE" id="PS51037">
    <property type="entry name" value="YEATS"/>
    <property type="match status" value="1"/>
</dbReference>
<evidence type="ECO:0000256" key="1">
    <source>
        <dbReference type="ARBA" id="ARBA00023242"/>
    </source>
</evidence>
<keyword evidence="3" id="KW-0472">Membrane</keyword>
<dbReference type="InterPro" id="IPR052790">
    <property type="entry name" value="YEATS_domain"/>
</dbReference>
<dbReference type="PANTHER" id="PTHR47827">
    <property type="entry name" value="AHD DOMAIN-CONTAINING PROTEIN"/>
    <property type="match status" value="1"/>
</dbReference>
<evidence type="ECO:0000313" key="5">
    <source>
        <dbReference type="EMBL" id="VDN28773.1"/>
    </source>
</evidence>
<sequence length="132" mass="15184">MNDTKYFVRLRIGHKSEMLDRPTPNGLTHRWTVFVHSFSSIPFTDRSFISKVVFELHPDFPNPRRVIKEPPFEVTEMGYAGFSIPIHITFTGASKNYKLTYDMNLVLGEFLFSFLLTFIYAVDSLALPASSN</sequence>